<evidence type="ECO:0000259" key="4">
    <source>
        <dbReference type="PROSITE" id="PS50887"/>
    </source>
</evidence>
<accession>A0A4R6QBS3</accession>
<dbReference type="GO" id="GO:0043709">
    <property type="term" value="P:cell adhesion involved in single-species biofilm formation"/>
    <property type="evidence" value="ECO:0007669"/>
    <property type="project" value="TreeGrafter"/>
</dbReference>
<comment type="catalytic activity">
    <reaction evidence="2">
        <text>2 GTP = 3',3'-c-di-GMP + 2 diphosphate</text>
        <dbReference type="Rhea" id="RHEA:24898"/>
        <dbReference type="ChEBI" id="CHEBI:33019"/>
        <dbReference type="ChEBI" id="CHEBI:37565"/>
        <dbReference type="ChEBI" id="CHEBI:58805"/>
        <dbReference type="EC" id="2.7.7.65"/>
    </reaction>
</comment>
<dbReference type="NCBIfam" id="TIGR00254">
    <property type="entry name" value="GGDEF"/>
    <property type="match status" value="1"/>
</dbReference>
<name>A0A4R6QBS3_9BURK</name>
<dbReference type="InParanoid" id="A0A4R6QBS3"/>
<dbReference type="InterPro" id="IPR043128">
    <property type="entry name" value="Rev_trsase/Diguanyl_cyclase"/>
</dbReference>
<dbReference type="PANTHER" id="PTHR45138">
    <property type="entry name" value="REGULATORY COMPONENTS OF SENSORY TRANSDUCTION SYSTEM"/>
    <property type="match status" value="1"/>
</dbReference>
<dbReference type="CDD" id="cd01949">
    <property type="entry name" value="GGDEF"/>
    <property type="match status" value="1"/>
</dbReference>
<gene>
    <name evidence="5" type="ORF">DES47_11744</name>
</gene>
<feature type="domain" description="GGDEF" evidence="4">
    <location>
        <begin position="226"/>
        <end position="366"/>
    </location>
</feature>
<evidence type="ECO:0000256" key="1">
    <source>
        <dbReference type="ARBA" id="ARBA00012528"/>
    </source>
</evidence>
<dbReference type="Pfam" id="PF04340">
    <property type="entry name" value="DUF484"/>
    <property type="match status" value="1"/>
</dbReference>
<dbReference type="OrthoDB" id="9813903at2"/>
<evidence type="ECO:0000313" key="6">
    <source>
        <dbReference type="Proteomes" id="UP000295361"/>
    </source>
</evidence>
<dbReference type="PROSITE" id="PS50887">
    <property type="entry name" value="GGDEF"/>
    <property type="match status" value="1"/>
</dbReference>
<reference evidence="5 6" key="1">
    <citation type="submission" date="2019-03" db="EMBL/GenBank/DDBJ databases">
        <title>Genomic Encyclopedia of Type Strains, Phase IV (KMG-IV): sequencing the most valuable type-strain genomes for metagenomic binning, comparative biology and taxonomic classification.</title>
        <authorList>
            <person name="Goeker M."/>
        </authorList>
    </citation>
    <scope>NUCLEOTIDE SEQUENCE [LARGE SCALE GENOMIC DNA]</scope>
    <source>
        <strain evidence="5 6">DSM 16998</strain>
    </source>
</reference>
<dbReference type="EC" id="2.7.7.65" evidence="1"/>
<keyword evidence="3" id="KW-0175">Coiled coil</keyword>
<dbReference type="GO" id="GO:1902201">
    <property type="term" value="P:negative regulation of bacterial-type flagellum-dependent cell motility"/>
    <property type="evidence" value="ECO:0007669"/>
    <property type="project" value="TreeGrafter"/>
</dbReference>
<dbReference type="SMART" id="SM00267">
    <property type="entry name" value="GGDEF"/>
    <property type="match status" value="1"/>
</dbReference>
<evidence type="ECO:0000256" key="2">
    <source>
        <dbReference type="ARBA" id="ARBA00034247"/>
    </source>
</evidence>
<dbReference type="Proteomes" id="UP000295361">
    <property type="component" value="Unassembled WGS sequence"/>
</dbReference>
<organism evidence="5 6">
    <name type="scientific">Roseateles toxinivorans</name>
    <dbReference type="NCBI Taxonomy" id="270368"/>
    <lineage>
        <taxon>Bacteria</taxon>
        <taxon>Pseudomonadati</taxon>
        <taxon>Pseudomonadota</taxon>
        <taxon>Betaproteobacteria</taxon>
        <taxon>Burkholderiales</taxon>
        <taxon>Sphaerotilaceae</taxon>
        <taxon>Roseateles</taxon>
    </lineage>
</organism>
<sequence length="366" mass="39975">MQDSQLEAENLHLRRQLEALLREARANEEKMRRFDELEHRLIGARSVLELLRLLLSDYGHAFGIESVTLALVDADGETGRILDSELRDGAVLNDLVLLPSAAPLEALYGTARKPWLGRFEAPSHARFFNAPPRPPRSVALLPLSRHGELIGSLHFGSCDAERYDPAAGTNLLERLASIVAVCLESVLNQERVKLAGLTDLLTGVHNRRYLEHRCGVEIAQARRYKHALACLFLDIDKFKQINDAHGHPAGDAVLRAVGHSIQSQLRAGDTIARYGGEEFVVLLPQTAAQHAREIAERIRARIAAMPCTADSGQPLEVTISIGLAMLGAVPAGQEPALVAAELMAAADRALYRAKAGGRNRVEFEAA</sequence>
<evidence type="ECO:0000313" key="5">
    <source>
        <dbReference type="EMBL" id="TDP59725.1"/>
    </source>
</evidence>
<dbReference type="Gene3D" id="3.30.450.40">
    <property type="match status" value="1"/>
</dbReference>
<evidence type="ECO:0000256" key="3">
    <source>
        <dbReference type="SAM" id="Coils"/>
    </source>
</evidence>
<dbReference type="EMBL" id="SNXS01000017">
    <property type="protein sequence ID" value="TDP59725.1"/>
    <property type="molecule type" value="Genomic_DNA"/>
</dbReference>
<dbReference type="Pfam" id="PF00990">
    <property type="entry name" value="GGDEF"/>
    <property type="match status" value="1"/>
</dbReference>
<dbReference type="InterPro" id="IPR000160">
    <property type="entry name" value="GGDEF_dom"/>
</dbReference>
<dbReference type="GO" id="GO:0052621">
    <property type="term" value="F:diguanylate cyclase activity"/>
    <property type="evidence" value="ECO:0007669"/>
    <property type="project" value="UniProtKB-EC"/>
</dbReference>
<dbReference type="InterPro" id="IPR029016">
    <property type="entry name" value="GAF-like_dom_sf"/>
</dbReference>
<dbReference type="SUPFAM" id="SSF55073">
    <property type="entry name" value="Nucleotide cyclase"/>
    <property type="match status" value="1"/>
</dbReference>
<dbReference type="PANTHER" id="PTHR45138:SF9">
    <property type="entry name" value="DIGUANYLATE CYCLASE DGCM-RELATED"/>
    <property type="match status" value="1"/>
</dbReference>
<dbReference type="InterPro" id="IPR050469">
    <property type="entry name" value="Diguanylate_Cyclase"/>
</dbReference>
<dbReference type="RefSeq" id="WP_133704020.1">
    <property type="nucleotide sequence ID" value="NZ_SNXS01000017.1"/>
</dbReference>
<protein>
    <recommendedName>
        <fullName evidence="1">diguanylate cyclase</fullName>
        <ecNumber evidence="1">2.7.7.65</ecNumber>
    </recommendedName>
</protein>
<dbReference type="InterPro" id="IPR007435">
    <property type="entry name" value="DUF484"/>
</dbReference>
<dbReference type="GO" id="GO:0005886">
    <property type="term" value="C:plasma membrane"/>
    <property type="evidence" value="ECO:0007669"/>
    <property type="project" value="TreeGrafter"/>
</dbReference>
<feature type="coiled-coil region" evidence="3">
    <location>
        <begin position="3"/>
        <end position="37"/>
    </location>
</feature>
<dbReference type="AlphaFoldDB" id="A0A4R6QBS3"/>
<dbReference type="FunFam" id="3.30.70.270:FF:000001">
    <property type="entry name" value="Diguanylate cyclase domain protein"/>
    <property type="match status" value="1"/>
</dbReference>
<dbReference type="Gene3D" id="3.30.70.270">
    <property type="match status" value="1"/>
</dbReference>
<keyword evidence="6" id="KW-1185">Reference proteome</keyword>
<comment type="caution">
    <text evidence="5">The sequence shown here is derived from an EMBL/GenBank/DDBJ whole genome shotgun (WGS) entry which is preliminary data.</text>
</comment>
<dbReference type="SUPFAM" id="SSF55781">
    <property type="entry name" value="GAF domain-like"/>
    <property type="match status" value="1"/>
</dbReference>
<proteinExistence type="predicted"/>
<dbReference type="InterPro" id="IPR029787">
    <property type="entry name" value="Nucleotide_cyclase"/>
</dbReference>